<dbReference type="InterPro" id="IPR002110">
    <property type="entry name" value="Ankyrin_rpt"/>
</dbReference>
<dbReference type="SUPFAM" id="SSF48403">
    <property type="entry name" value="Ankyrin repeat"/>
    <property type="match status" value="1"/>
</dbReference>
<dbReference type="InterPro" id="IPR001680">
    <property type="entry name" value="WD40_rpt"/>
</dbReference>
<reference evidence="3 4" key="1">
    <citation type="journal article" date="2019" name="Int. J. Syst. Evol. Microbiol.">
        <title>Capsulimonas corticalis gen. nov., sp. nov., an aerobic capsulated bacterium, of a novel bacterial order, Capsulimonadales ord. nov., of the class Armatimonadia of the phylum Armatimonadetes.</title>
        <authorList>
            <person name="Li J."/>
            <person name="Kudo C."/>
            <person name="Tonouchi A."/>
        </authorList>
    </citation>
    <scope>NUCLEOTIDE SEQUENCE [LARGE SCALE GENOMIC DNA]</scope>
    <source>
        <strain evidence="3 4">AX-7</strain>
    </source>
</reference>
<dbReference type="InterPro" id="IPR036770">
    <property type="entry name" value="Ankyrin_rpt-contain_sf"/>
</dbReference>
<dbReference type="Pfam" id="PF00400">
    <property type="entry name" value="WD40"/>
    <property type="match status" value="1"/>
</dbReference>
<dbReference type="SMART" id="SM00320">
    <property type="entry name" value="WD40"/>
    <property type="match status" value="5"/>
</dbReference>
<dbReference type="PROSITE" id="PS50297">
    <property type="entry name" value="ANK_REP_REGION"/>
    <property type="match status" value="3"/>
</dbReference>
<dbReference type="PROSITE" id="PS50088">
    <property type="entry name" value="ANK_REPEAT"/>
    <property type="match status" value="3"/>
</dbReference>
<evidence type="ECO:0000256" key="1">
    <source>
        <dbReference type="ARBA" id="ARBA00022737"/>
    </source>
</evidence>
<dbReference type="Gene3D" id="1.25.40.20">
    <property type="entry name" value="Ankyrin repeat-containing domain"/>
    <property type="match status" value="3"/>
</dbReference>
<keyword evidence="4" id="KW-1185">Reference proteome</keyword>
<keyword evidence="1" id="KW-0677">Repeat</keyword>
<dbReference type="Pfam" id="PF12796">
    <property type="entry name" value="Ank_2"/>
    <property type="match status" value="2"/>
</dbReference>
<dbReference type="SUPFAM" id="SSF50978">
    <property type="entry name" value="WD40 repeat-like"/>
    <property type="match status" value="1"/>
</dbReference>
<dbReference type="InterPro" id="IPR036322">
    <property type="entry name" value="WD40_repeat_dom_sf"/>
</dbReference>
<accession>A0A402D0L8</accession>
<organism evidence="3 4">
    <name type="scientific">Capsulimonas corticalis</name>
    <dbReference type="NCBI Taxonomy" id="2219043"/>
    <lineage>
        <taxon>Bacteria</taxon>
        <taxon>Bacillati</taxon>
        <taxon>Armatimonadota</taxon>
        <taxon>Armatimonadia</taxon>
        <taxon>Capsulimonadales</taxon>
        <taxon>Capsulimonadaceae</taxon>
        <taxon>Capsulimonas</taxon>
    </lineage>
</organism>
<dbReference type="AlphaFoldDB" id="A0A402D0L8"/>
<evidence type="ECO:0000313" key="4">
    <source>
        <dbReference type="Proteomes" id="UP000287394"/>
    </source>
</evidence>
<dbReference type="KEGG" id="ccot:CCAX7_56160"/>
<dbReference type="Pfam" id="PF12894">
    <property type="entry name" value="ANAPC4_WD40"/>
    <property type="match status" value="1"/>
</dbReference>
<name>A0A402D0L8_9BACT</name>
<dbReference type="Proteomes" id="UP000287394">
    <property type="component" value="Chromosome"/>
</dbReference>
<dbReference type="InterPro" id="IPR051165">
    <property type="entry name" value="Multifunctional_ANK_Repeat"/>
</dbReference>
<dbReference type="InterPro" id="IPR015943">
    <property type="entry name" value="WD40/YVTN_repeat-like_dom_sf"/>
</dbReference>
<evidence type="ECO:0000256" key="2">
    <source>
        <dbReference type="ARBA" id="ARBA00023043"/>
    </source>
</evidence>
<sequence>MLRLTSPLFAQDEPPAVEAASTTLMMPYGGVITAQAFSPGGRTLAVGMSDGTAALYDFRTKRWTFHTKRLQSSGIQAVALSPNGALLAACGEDNHVSIADARTGEIIHTLPLGSAVLCLAFSPDGKSLAAGCSEASGAPSSSEDKDGAPMVRIWSVPSFHMQRSLNVTGPVFAVSYSGDGARLLAAADKCVVFALPAGKKIWSHDNIGSRTAAISPDGKIVGGGNGIWNVDTGKMLADAFAQNNFSAFSRSGSVLICGSQEDGTSVYDGHTGKLLSDLRIFEDFCAPSPDGVLLAAGYGGREIAVCQIDEPKLRKLAYAREHPTKKQIVQKKLLEAVRNNDLAKVKSSLALGADPNEQDTQNSTLLGLAAWSGNAAIFQTLVDGGARFAVNEPRIVSEVLEGAIHSGQLPMLQWLLDHGVNVVHNELLPPVYLAAEAGDTKMIAFLLDHGAAIDAREFIHGATALMAAAENKKPAAIRLLLQRGADPKLMTLADPKDAAYIPVNALTVAVESDDPATVAALAGALPNLNDPAAFHEPLATRAIGPKSSPVLAVLLDKGCDPNARNTDGETPLITAARLGFKDCVAVLLAHHADVNAKDHDGKTALDLSTDSEITKMLTAAIPKPGEI</sequence>
<dbReference type="PANTHER" id="PTHR24123:SF139">
    <property type="entry name" value="ANKYRIN"/>
    <property type="match status" value="1"/>
</dbReference>
<dbReference type="PANTHER" id="PTHR24123">
    <property type="entry name" value="ANKYRIN REPEAT-CONTAINING"/>
    <property type="match status" value="1"/>
</dbReference>
<dbReference type="InterPro" id="IPR024977">
    <property type="entry name" value="Apc4-like_WD40_dom"/>
</dbReference>
<dbReference type="Gene3D" id="2.130.10.10">
    <property type="entry name" value="YVTN repeat-like/Quinoprotein amine dehydrogenase"/>
    <property type="match status" value="2"/>
</dbReference>
<protein>
    <submittedName>
        <fullName evidence="3">Uncharacterized protein</fullName>
    </submittedName>
</protein>
<keyword evidence="2" id="KW-0040">ANK repeat</keyword>
<proteinExistence type="predicted"/>
<dbReference type="SMART" id="SM00248">
    <property type="entry name" value="ANK"/>
    <property type="match status" value="6"/>
</dbReference>
<evidence type="ECO:0000313" key="3">
    <source>
        <dbReference type="EMBL" id="BDI33565.1"/>
    </source>
</evidence>
<gene>
    <name evidence="3" type="ORF">CCAX7_56160</name>
</gene>
<dbReference type="EMBL" id="AP025739">
    <property type="protein sequence ID" value="BDI33565.1"/>
    <property type="molecule type" value="Genomic_DNA"/>
</dbReference>